<dbReference type="Proteomes" id="UP000256542">
    <property type="component" value="Unassembled WGS sequence"/>
</dbReference>
<organism evidence="2 3">
    <name type="scientific">Marinomonas pollencensis</name>
    <dbReference type="NCBI Taxonomy" id="491954"/>
    <lineage>
        <taxon>Bacteria</taxon>
        <taxon>Pseudomonadati</taxon>
        <taxon>Pseudomonadota</taxon>
        <taxon>Gammaproteobacteria</taxon>
        <taxon>Oceanospirillales</taxon>
        <taxon>Oceanospirillaceae</taxon>
        <taxon>Marinomonas</taxon>
    </lineage>
</organism>
<dbReference type="EMBL" id="QUNG01000014">
    <property type="protein sequence ID" value="REG81444.1"/>
    <property type="molecule type" value="Genomic_DNA"/>
</dbReference>
<accession>A0A3E0DI37</accession>
<keyword evidence="1" id="KW-1133">Transmembrane helix</keyword>
<dbReference type="AlphaFoldDB" id="A0A3E0DI37"/>
<comment type="caution">
    <text evidence="2">The sequence shown here is derived from an EMBL/GenBank/DDBJ whole genome shotgun (WGS) entry which is preliminary data.</text>
</comment>
<dbReference type="OrthoDB" id="6120993at2"/>
<keyword evidence="1" id="KW-0472">Membrane</keyword>
<reference evidence="2 3" key="1">
    <citation type="submission" date="2018-08" db="EMBL/GenBank/DDBJ databases">
        <title>Genomic Encyclopedia of Type Strains, Phase III (KMG-III): the genomes of soil and plant-associated and newly described type strains.</title>
        <authorList>
            <person name="Whitman W."/>
        </authorList>
    </citation>
    <scope>NUCLEOTIDE SEQUENCE [LARGE SCALE GENOMIC DNA]</scope>
    <source>
        <strain evidence="2 3">CECT 7375</strain>
    </source>
</reference>
<evidence type="ECO:0000313" key="3">
    <source>
        <dbReference type="Proteomes" id="UP000256542"/>
    </source>
</evidence>
<gene>
    <name evidence="2" type="ORF">DFP81_11431</name>
</gene>
<evidence type="ECO:0000256" key="1">
    <source>
        <dbReference type="SAM" id="Phobius"/>
    </source>
</evidence>
<name>A0A3E0DI37_9GAMM</name>
<proteinExistence type="predicted"/>
<feature type="transmembrane region" description="Helical" evidence="1">
    <location>
        <begin position="6"/>
        <end position="24"/>
    </location>
</feature>
<sequence>MILQFVLSVFLCFCLLVSLLVFYLKHKSKMPYYRLSQNDCTVLLEKAVNGLLLEYDWNVFIGMTIRDDEQFEQLREVCLMIDEEHKRGAQLIDGKLYVRFSKAGLKQLSDLLDEWRHKVHYAA</sequence>
<protein>
    <submittedName>
        <fullName evidence="2">Uncharacterized protein</fullName>
    </submittedName>
</protein>
<keyword evidence="3" id="KW-1185">Reference proteome</keyword>
<keyword evidence="1" id="KW-0812">Transmembrane</keyword>
<evidence type="ECO:0000313" key="2">
    <source>
        <dbReference type="EMBL" id="REG81444.1"/>
    </source>
</evidence>